<reference evidence="2" key="1">
    <citation type="submission" date="2017-12" db="EMBL/GenBank/DDBJ databases">
        <authorList>
            <consortium name="DOE Joint Genome Institute"/>
            <person name="Mondo S.J."/>
            <person name="Kjaerbolling I."/>
            <person name="Vesth T.C."/>
            <person name="Frisvad J.C."/>
            <person name="Nybo J.L."/>
            <person name="Theobald S."/>
            <person name="Kuo A."/>
            <person name="Bowyer P."/>
            <person name="Matsuda Y."/>
            <person name="Lyhne E.K."/>
            <person name="Kogle M.E."/>
            <person name="Clum A."/>
            <person name="Lipzen A."/>
            <person name="Salamov A."/>
            <person name="Ngan C.Y."/>
            <person name="Daum C."/>
            <person name="Chiniquy J."/>
            <person name="Barry K."/>
            <person name="LaButti K."/>
            <person name="Haridas S."/>
            <person name="Simmons B.A."/>
            <person name="Magnuson J.K."/>
            <person name="Mortensen U.H."/>
            <person name="Larsen T.O."/>
            <person name="Grigoriev I.V."/>
            <person name="Baker S.E."/>
            <person name="Andersen M.R."/>
            <person name="Nordberg H.P."/>
            <person name="Cantor M.N."/>
            <person name="Hua S.X."/>
        </authorList>
    </citation>
    <scope>NUCLEOTIDE SEQUENCE [LARGE SCALE GENOMIC DNA]</scope>
    <source>
        <strain evidence="2">IBT 19404</strain>
    </source>
</reference>
<protein>
    <submittedName>
        <fullName evidence="1">Uncharacterized protein</fullName>
    </submittedName>
</protein>
<organism evidence="1 2">
    <name type="scientific">Aspergillus taichungensis</name>
    <dbReference type="NCBI Taxonomy" id="482145"/>
    <lineage>
        <taxon>Eukaryota</taxon>
        <taxon>Fungi</taxon>
        <taxon>Dikarya</taxon>
        <taxon>Ascomycota</taxon>
        <taxon>Pezizomycotina</taxon>
        <taxon>Eurotiomycetes</taxon>
        <taxon>Eurotiomycetidae</taxon>
        <taxon>Eurotiales</taxon>
        <taxon>Aspergillaceae</taxon>
        <taxon>Aspergillus</taxon>
        <taxon>Aspergillus subgen. Circumdati</taxon>
    </lineage>
</organism>
<gene>
    <name evidence="1" type="ORF">BDW42DRAFT_119489</name>
</gene>
<name>A0A2J5HRM9_9EURO</name>
<dbReference type="EMBL" id="KZ559554">
    <property type="protein sequence ID" value="PLN79860.1"/>
    <property type="molecule type" value="Genomic_DNA"/>
</dbReference>
<proteinExistence type="predicted"/>
<evidence type="ECO:0000313" key="2">
    <source>
        <dbReference type="Proteomes" id="UP000235023"/>
    </source>
</evidence>
<evidence type="ECO:0000313" key="1">
    <source>
        <dbReference type="EMBL" id="PLN79860.1"/>
    </source>
</evidence>
<keyword evidence="2" id="KW-1185">Reference proteome</keyword>
<accession>A0A2J5HRM9</accession>
<dbReference type="AlphaFoldDB" id="A0A2J5HRM9"/>
<sequence length="184" mass="20893">MQCASVRRLSTVISVVSGRHGLSRCISIRQCHYLLVNSIPARVHCHIFSSRHSVKSLTYSLESKERTDRHWRPWWLFLAYLAVPHGLDLGNPTGHAVVFTTGVDGGLAPARLTAQQHKYILVKGRDSCPHPCVEVMRIRERDRLSVGLCGNKNAIREHVRWFAEISRTDCHLKSRFKKAVPPKP</sequence>
<dbReference type="Proteomes" id="UP000235023">
    <property type="component" value="Unassembled WGS sequence"/>
</dbReference>